<dbReference type="PANTHER" id="PTHR42947:SF1">
    <property type="entry name" value="COB--COM HETERODISULFIDE REDUCTASE SUBUNIT B 1"/>
    <property type="match status" value="1"/>
</dbReference>
<accession>A0A4S1CN36</accession>
<comment type="caution">
    <text evidence="3">The sequence shown here is derived from an EMBL/GenBank/DDBJ whole genome shotgun (WGS) entry which is preliminary data.</text>
</comment>
<dbReference type="Pfam" id="PF02754">
    <property type="entry name" value="CCG"/>
    <property type="match status" value="2"/>
</dbReference>
<organism evidence="3 4">
    <name type="scientific">Geomonas terrae</name>
    <dbReference type="NCBI Taxonomy" id="2562681"/>
    <lineage>
        <taxon>Bacteria</taxon>
        <taxon>Pseudomonadati</taxon>
        <taxon>Thermodesulfobacteriota</taxon>
        <taxon>Desulfuromonadia</taxon>
        <taxon>Geobacterales</taxon>
        <taxon>Geobacteraceae</taxon>
        <taxon>Geomonas</taxon>
    </lineage>
</organism>
<feature type="domain" description="Cysteine-rich" evidence="2">
    <location>
        <begin position="151"/>
        <end position="241"/>
    </location>
</feature>
<reference evidence="3 4" key="1">
    <citation type="submission" date="2019-04" db="EMBL/GenBank/DDBJ databases">
        <title>Geobacter oryzae sp. nov., ferric-reducing bacteria isolated from paddy soil.</title>
        <authorList>
            <person name="Xu Z."/>
            <person name="Masuda Y."/>
            <person name="Itoh H."/>
            <person name="Senoo K."/>
        </authorList>
    </citation>
    <scope>NUCLEOTIDE SEQUENCE [LARGE SCALE GENOMIC DNA]</scope>
    <source>
        <strain evidence="3 4">Red111</strain>
    </source>
</reference>
<keyword evidence="4" id="KW-1185">Reference proteome</keyword>
<evidence type="ECO:0000313" key="4">
    <source>
        <dbReference type="Proteomes" id="UP000306416"/>
    </source>
</evidence>
<dbReference type="EMBL" id="SRSC01000001">
    <property type="protein sequence ID" value="TGU74686.1"/>
    <property type="molecule type" value="Genomic_DNA"/>
</dbReference>
<feature type="domain" description="Cysteine-rich" evidence="2">
    <location>
        <begin position="11"/>
        <end position="91"/>
    </location>
</feature>
<dbReference type="InterPro" id="IPR051278">
    <property type="entry name" value="HdrB/HdrD_reductase"/>
</dbReference>
<name>A0A4S1CN36_9BACT</name>
<protein>
    <submittedName>
        <fullName evidence="3">Heterodisulfide reductase subunit B</fullName>
    </submittedName>
</protein>
<dbReference type="GO" id="GO:0016491">
    <property type="term" value="F:oxidoreductase activity"/>
    <property type="evidence" value="ECO:0007669"/>
    <property type="project" value="UniProtKB-KW"/>
</dbReference>
<dbReference type="InterPro" id="IPR004017">
    <property type="entry name" value="Cys_rich_dom"/>
</dbReference>
<gene>
    <name evidence="3" type="ORF">E4633_04275</name>
</gene>
<dbReference type="AlphaFoldDB" id="A0A4S1CN36"/>
<proteinExistence type="predicted"/>
<dbReference type="RefSeq" id="WP_135869013.1">
    <property type="nucleotide sequence ID" value="NZ_SRSC01000001.1"/>
</dbReference>
<sequence length="318" mass="34788">MTPGKKKLSYSYYPGCSLHASGREYDISTRALFKALNVGLKEVPDWFCCGATPAHNVDELLSLSLCAKNLSLADQVEGDLAVACAACFSRLKTTQHHLKEDETKRKQVEYAIDGPASLNKPVKHILEILAREYGLAKLEESVKKPLMGLKVAAYYGCLLTRPPEVPELDDCEDPSIMEDILRSLGAEPVKWSHRMECCGANFTLSRPGVVLKLSNAILESARLAGADCIMVACPLCHGNLDIRQKEIKEAYGAPDSTLFGSIFGSDLPLSTTSEDRRDLPIFYITQLAALAMGVASQSLGFESVIIDPKPLLRDKQLL</sequence>
<dbReference type="Proteomes" id="UP000306416">
    <property type="component" value="Unassembled WGS sequence"/>
</dbReference>
<evidence type="ECO:0000256" key="1">
    <source>
        <dbReference type="ARBA" id="ARBA00023002"/>
    </source>
</evidence>
<evidence type="ECO:0000313" key="3">
    <source>
        <dbReference type="EMBL" id="TGU74686.1"/>
    </source>
</evidence>
<keyword evidence="1" id="KW-0560">Oxidoreductase</keyword>
<evidence type="ECO:0000259" key="2">
    <source>
        <dbReference type="Pfam" id="PF02754"/>
    </source>
</evidence>
<dbReference type="Gene3D" id="1.20.1050.140">
    <property type="match status" value="1"/>
</dbReference>
<dbReference type="PANTHER" id="PTHR42947">
    <property type="entry name" value="COB--COM HETERODISULFIDE REDUCTASE SUBUNIT B 1"/>
    <property type="match status" value="1"/>
</dbReference>